<feature type="domain" description="Methyltransferase" evidence="2">
    <location>
        <begin position="47"/>
        <end position="131"/>
    </location>
</feature>
<keyword evidence="1" id="KW-0808">Transferase</keyword>
<dbReference type="InterPro" id="IPR029063">
    <property type="entry name" value="SAM-dependent_MTases_sf"/>
</dbReference>
<reference evidence="3 4" key="1">
    <citation type="submission" date="2017-09" db="EMBL/GenBank/DDBJ databases">
        <title>Depth-based differentiation of microbial function through sediment-hosted aquifers and enrichment of novel symbionts in the deep terrestrial subsurface.</title>
        <authorList>
            <person name="Probst A.J."/>
            <person name="Ladd B."/>
            <person name="Jarett J.K."/>
            <person name="Geller-Mcgrath D.E."/>
            <person name="Sieber C.M."/>
            <person name="Emerson J.B."/>
            <person name="Anantharaman K."/>
            <person name="Thomas B.C."/>
            <person name="Malmstrom R."/>
            <person name="Stieglmeier M."/>
            <person name="Klingl A."/>
            <person name="Woyke T."/>
            <person name="Ryan C.M."/>
            <person name="Banfield J.F."/>
        </authorList>
    </citation>
    <scope>NUCLEOTIDE SEQUENCE [LARGE SCALE GENOMIC DNA]</scope>
    <source>
        <strain evidence="3">CG10_big_fil_rev_8_21_14_0_10_42_12</strain>
    </source>
</reference>
<organism evidence="3 4">
    <name type="scientific">Candidatus Zambryskibacteria bacterium CG10_big_fil_rev_8_21_14_0_10_42_12</name>
    <dbReference type="NCBI Taxonomy" id="1975115"/>
    <lineage>
        <taxon>Bacteria</taxon>
        <taxon>Candidatus Zambryskiibacteriota</taxon>
    </lineage>
</organism>
<dbReference type="CDD" id="cd02440">
    <property type="entry name" value="AdoMet_MTases"/>
    <property type="match status" value="1"/>
</dbReference>
<dbReference type="InterPro" id="IPR041698">
    <property type="entry name" value="Methyltransf_25"/>
</dbReference>
<evidence type="ECO:0000313" key="3">
    <source>
        <dbReference type="EMBL" id="PIR38940.1"/>
    </source>
</evidence>
<sequence length="203" mass="22904">MSKWSEIYEKQMSAFDSLDAFVESRIVYKEKFIDIIKKYGTRTKRLLEAGCGSGITSIFLGKFGYEVIGIDSDPDMVKLATSIAVQQESAVLFKVDDIKTLETIQGHFDVVFSNGVMEHFSDNDIVTILDRHLSVSDYVVISVPSDFFTDDQRMYGDERFMSVDQWHTILSKVNGSVVEEFTFNPDKTTQGGPQFIGFVLSSL</sequence>
<comment type="caution">
    <text evidence="3">The sequence shown here is derived from an EMBL/GenBank/DDBJ whole genome shotgun (WGS) entry which is preliminary data.</text>
</comment>
<protein>
    <recommendedName>
        <fullName evidence="2">Methyltransferase domain-containing protein</fullName>
    </recommendedName>
</protein>
<dbReference type="EMBL" id="PCXL01000003">
    <property type="protein sequence ID" value="PIR38940.1"/>
    <property type="molecule type" value="Genomic_DNA"/>
</dbReference>
<gene>
    <name evidence="3" type="ORF">COV34_00100</name>
</gene>
<dbReference type="AlphaFoldDB" id="A0A2H0QXF7"/>
<evidence type="ECO:0000256" key="1">
    <source>
        <dbReference type="ARBA" id="ARBA00022679"/>
    </source>
</evidence>
<dbReference type="Proteomes" id="UP000231333">
    <property type="component" value="Unassembled WGS sequence"/>
</dbReference>
<dbReference type="PANTHER" id="PTHR43861">
    <property type="entry name" value="TRANS-ACONITATE 2-METHYLTRANSFERASE-RELATED"/>
    <property type="match status" value="1"/>
</dbReference>
<evidence type="ECO:0000313" key="4">
    <source>
        <dbReference type="Proteomes" id="UP000231333"/>
    </source>
</evidence>
<dbReference type="Gene3D" id="3.40.50.150">
    <property type="entry name" value="Vaccinia Virus protein VP39"/>
    <property type="match status" value="1"/>
</dbReference>
<accession>A0A2H0QXF7</accession>
<dbReference type="GO" id="GO:0016740">
    <property type="term" value="F:transferase activity"/>
    <property type="evidence" value="ECO:0007669"/>
    <property type="project" value="UniProtKB-KW"/>
</dbReference>
<evidence type="ECO:0000259" key="2">
    <source>
        <dbReference type="Pfam" id="PF13649"/>
    </source>
</evidence>
<proteinExistence type="predicted"/>
<dbReference type="Pfam" id="PF13649">
    <property type="entry name" value="Methyltransf_25"/>
    <property type="match status" value="1"/>
</dbReference>
<name>A0A2H0QXF7_9BACT</name>
<dbReference type="SUPFAM" id="SSF53335">
    <property type="entry name" value="S-adenosyl-L-methionine-dependent methyltransferases"/>
    <property type="match status" value="1"/>
</dbReference>